<evidence type="ECO:0000259" key="2">
    <source>
        <dbReference type="Pfam" id="PF19573"/>
    </source>
</evidence>
<keyword evidence="4" id="KW-1185">Reference proteome</keyword>
<dbReference type="EMBL" id="WWNE01000008">
    <property type="protein sequence ID" value="NBG66660.1"/>
    <property type="molecule type" value="Genomic_DNA"/>
</dbReference>
<dbReference type="Gene3D" id="2.40.160.20">
    <property type="match status" value="1"/>
</dbReference>
<protein>
    <submittedName>
        <fullName evidence="3">Outer membrane beta-barrel protein</fullName>
    </submittedName>
</protein>
<comment type="caution">
    <text evidence="3">The sequence shown here is derived from an EMBL/GenBank/DDBJ whole genome shotgun (WGS) entry which is preliminary data.</text>
</comment>
<reference evidence="3 4" key="1">
    <citation type="submission" date="2019-12" db="EMBL/GenBank/DDBJ databases">
        <authorList>
            <person name="Zhao J."/>
        </authorList>
    </citation>
    <scope>NUCLEOTIDE SEQUENCE [LARGE SCALE GENOMIC DNA]</scope>
    <source>
        <strain evidence="3 4">S-15</strain>
    </source>
</reference>
<feature type="signal peptide" evidence="1">
    <location>
        <begin position="1"/>
        <end position="19"/>
    </location>
</feature>
<dbReference type="SUPFAM" id="SSF56925">
    <property type="entry name" value="OMPA-like"/>
    <property type="match status" value="1"/>
</dbReference>
<sequence>MRKILIFIGLAISSICVNAQYNLDVGVSLGVSNYLGELGGPKGSPKNSFMDMNLDATNFSGGAFARYRFHNRFAGKLALNYIRLASADSLTDDPVRRARNLSFKTDVIELSTTVEYYFWTIGDLNRTGRYRNDFKAYIFGGFSAFYFNPTAEYQGKTYNLRELRTEGQSSEYEKVSFALPFGAGFYFTFQRNFRIGMEIGYRATFTDYLDDVSTRYVKDPATQLPYVESQLLASRTNERRAIEGDANFPHAGYYNNGAIRGNPDSNDGYLVGQVSFSYAFRGKSSFYKRRYNSVINKRRKRTKF</sequence>
<dbReference type="AlphaFoldDB" id="A0A6N9NN66"/>
<gene>
    <name evidence="3" type="ORF">GQN54_11090</name>
</gene>
<dbReference type="Pfam" id="PF19573">
    <property type="entry name" value="DUF6089"/>
    <property type="match status" value="1"/>
</dbReference>
<proteinExistence type="predicted"/>
<evidence type="ECO:0000256" key="1">
    <source>
        <dbReference type="SAM" id="SignalP"/>
    </source>
</evidence>
<name>A0A6N9NN66_9FLAO</name>
<feature type="chain" id="PRO_5026724967" evidence="1">
    <location>
        <begin position="20"/>
        <end position="304"/>
    </location>
</feature>
<feature type="domain" description="DUF6089" evidence="2">
    <location>
        <begin position="3"/>
        <end position="212"/>
    </location>
</feature>
<evidence type="ECO:0000313" key="3">
    <source>
        <dbReference type="EMBL" id="NBG66660.1"/>
    </source>
</evidence>
<evidence type="ECO:0000313" key="4">
    <source>
        <dbReference type="Proteomes" id="UP000470771"/>
    </source>
</evidence>
<keyword evidence="1" id="KW-0732">Signal</keyword>
<dbReference type="InterPro" id="IPR011250">
    <property type="entry name" value="OMP/PagP_B-barrel"/>
</dbReference>
<organism evidence="3 4">
    <name type="scientific">Acidiluteibacter ferrifornacis</name>
    <dbReference type="NCBI Taxonomy" id="2692424"/>
    <lineage>
        <taxon>Bacteria</taxon>
        <taxon>Pseudomonadati</taxon>
        <taxon>Bacteroidota</taxon>
        <taxon>Flavobacteriia</taxon>
        <taxon>Flavobacteriales</taxon>
        <taxon>Cryomorphaceae</taxon>
        <taxon>Acidiluteibacter</taxon>
    </lineage>
</organism>
<dbReference type="RefSeq" id="WP_160633613.1">
    <property type="nucleotide sequence ID" value="NZ_WWNE01000008.1"/>
</dbReference>
<dbReference type="Proteomes" id="UP000470771">
    <property type="component" value="Unassembled WGS sequence"/>
</dbReference>
<dbReference type="InterPro" id="IPR045743">
    <property type="entry name" value="DUF6089"/>
</dbReference>
<accession>A0A6N9NN66</accession>